<accession>A0ABQ0JH65</accession>
<protein>
    <submittedName>
        <fullName evidence="1">Cytochrome c oxidase polypeptide I</fullName>
    </submittedName>
</protein>
<proteinExistence type="predicted"/>
<gene>
    <name evidence="1" type="ORF">JCM19239_3338</name>
</gene>
<reference evidence="2" key="1">
    <citation type="submission" date="2014-09" db="EMBL/GenBank/DDBJ databases">
        <title>Vibrio variabilis JCM 19239. (C206) whole genome shotgun sequence.</title>
        <authorList>
            <person name="Sawabe T."/>
            <person name="Meirelles P."/>
            <person name="Nakanishi M."/>
            <person name="Sayaka M."/>
            <person name="Hattori M."/>
            <person name="Ohkuma M."/>
        </authorList>
    </citation>
    <scope>NUCLEOTIDE SEQUENCE [LARGE SCALE GENOMIC DNA]</scope>
    <source>
        <strain evidence="2">JCM 19239</strain>
    </source>
</reference>
<dbReference type="Proteomes" id="UP000029223">
    <property type="component" value="Unassembled WGS sequence"/>
</dbReference>
<dbReference type="EMBL" id="BBMS01000038">
    <property type="protein sequence ID" value="GAL28102.1"/>
    <property type="molecule type" value="Genomic_DNA"/>
</dbReference>
<name>A0ABQ0JH65_9VIBR</name>
<keyword evidence="2" id="KW-1185">Reference proteome</keyword>
<sequence>MEKVKASAVTDADMSRANSTAVLEDDHHDHAPSGWQRWYIPLVTRT</sequence>
<evidence type="ECO:0000313" key="2">
    <source>
        <dbReference type="Proteomes" id="UP000029223"/>
    </source>
</evidence>
<evidence type="ECO:0000313" key="1">
    <source>
        <dbReference type="EMBL" id="GAL28102.1"/>
    </source>
</evidence>
<organism evidence="1 2">
    <name type="scientific">Vibrio variabilis</name>
    <dbReference type="NCBI Taxonomy" id="990271"/>
    <lineage>
        <taxon>Bacteria</taxon>
        <taxon>Pseudomonadati</taxon>
        <taxon>Pseudomonadota</taxon>
        <taxon>Gammaproteobacteria</taxon>
        <taxon>Vibrionales</taxon>
        <taxon>Vibrionaceae</taxon>
        <taxon>Vibrio</taxon>
    </lineage>
</organism>
<comment type="caution">
    <text evidence="1">The sequence shown here is derived from an EMBL/GenBank/DDBJ whole genome shotgun (WGS) entry which is preliminary data.</text>
</comment>